<dbReference type="Pfam" id="PF11468">
    <property type="entry name" value="PTase_Orf2"/>
    <property type="match status" value="1"/>
</dbReference>
<dbReference type="SFLD" id="SFLDG01163">
    <property type="entry name" value="II"/>
    <property type="match status" value="1"/>
</dbReference>
<reference evidence="4 5" key="1">
    <citation type="submission" date="2019-07" db="EMBL/GenBank/DDBJ databases">
        <title>Whole genome shotgun sequence of Nocardia ninae NBRC 108245.</title>
        <authorList>
            <person name="Hosoyama A."/>
            <person name="Uohara A."/>
            <person name="Ohji S."/>
            <person name="Ichikawa N."/>
        </authorList>
    </citation>
    <scope>NUCLEOTIDE SEQUENCE [LARGE SCALE GENOMIC DNA]</scope>
    <source>
        <strain evidence="4 5">NBRC 108245</strain>
    </source>
</reference>
<dbReference type="RefSeq" id="WP_147141721.1">
    <property type="nucleotide sequence ID" value="NZ_BJXA01000093.1"/>
</dbReference>
<dbReference type="Proteomes" id="UP000321424">
    <property type="component" value="Unassembled WGS sequence"/>
</dbReference>
<keyword evidence="2" id="KW-0637">Prenyltransferase</keyword>
<name>A0A511MRR7_9NOCA</name>
<comment type="caution">
    <text evidence="4">The sequence shown here is derived from an EMBL/GenBank/DDBJ whole genome shotgun (WGS) entry which is preliminary data.</text>
</comment>
<dbReference type="InterPro" id="IPR020965">
    <property type="entry name" value="Prenyltransferase_CloQ"/>
</dbReference>
<evidence type="ECO:0000313" key="5">
    <source>
        <dbReference type="Proteomes" id="UP000321424"/>
    </source>
</evidence>
<dbReference type="SFLD" id="SFLDS00036">
    <property type="entry name" value="Aromatic_Prenyltransferase"/>
    <property type="match status" value="1"/>
</dbReference>
<dbReference type="GO" id="GO:0004659">
    <property type="term" value="F:prenyltransferase activity"/>
    <property type="evidence" value="ECO:0007669"/>
    <property type="project" value="UniProtKB-KW"/>
</dbReference>
<dbReference type="InterPro" id="IPR033964">
    <property type="entry name" value="ABBA"/>
</dbReference>
<keyword evidence="5" id="KW-1185">Reference proteome</keyword>
<evidence type="ECO:0000256" key="3">
    <source>
        <dbReference type="ARBA" id="ARBA00022679"/>
    </source>
</evidence>
<sequence>MRTSAVPTLDRFRQHLREYARLAEVRYDPAVLDPVLDTLSDLWTGSFVAVRTTTHPVPERQVNARVMHPGEPTELIQTLRDAGLLTYTGHPMEQLLAEICAAVPVRAGVDVALAGGVEKIWLIFPELISVERILAFPGMPESARAHAAHLSRYGGRIGILGVDFAARTMNLYSQVFEAGQLTAADISTILADLDFVPATDEELALLGRTFNLYRTFSWTSPRMQRICFPLRCTAATFPTHLDPVLARFVEEAPFADPETRGFVFYTAYGATSRYYKIQAEYLAAQRPAFPGGTEPQVTRD</sequence>
<dbReference type="InterPro" id="IPR036239">
    <property type="entry name" value="PrenylTrfase-like_sf"/>
</dbReference>
<gene>
    <name evidence="4" type="ORF">NN4_78220</name>
</gene>
<dbReference type="AlphaFoldDB" id="A0A511MRR7"/>
<dbReference type="EMBL" id="BJXA01000093">
    <property type="protein sequence ID" value="GEM43303.1"/>
    <property type="molecule type" value="Genomic_DNA"/>
</dbReference>
<evidence type="ECO:0000256" key="1">
    <source>
        <dbReference type="ARBA" id="ARBA00005368"/>
    </source>
</evidence>
<dbReference type="SUPFAM" id="SSF143492">
    <property type="entry name" value="Prenyltransferase-like"/>
    <property type="match status" value="1"/>
</dbReference>
<keyword evidence="3" id="KW-0808">Transferase</keyword>
<evidence type="ECO:0000313" key="4">
    <source>
        <dbReference type="EMBL" id="GEM43303.1"/>
    </source>
</evidence>
<organism evidence="4 5">
    <name type="scientific">Nocardia ninae NBRC 108245</name>
    <dbReference type="NCBI Taxonomy" id="1210091"/>
    <lineage>
        <taxon>Bacteria</taxon>
        <taxon>Bacillati</taxon>
        <taxon>Actinomycetota</taxon>
        <taxon>Actinomycetes</taxon>
        <taxon>Mycobacteriales</taxon>
        <taxon>Nocardiaceae</taxon>
        <taxon>Nocardia</taxon>
    </lineage>
</organism>
<dbReference type="OrthoDB" id="4515750at2"/>
<proteinExistence type="inferred from homology"/>
<comment type="similarity">
    <text evidence="1">Belongs to the aromatic prenyltransferase family.</text>
</comment>
<protein>
    <submittedName>
        <fullName evidence="4">Uncharacterized protein</fullName>
    </submittedName>
</protein>
<evidence type="ECO:0000256" key="2">
    <source>
        <dbReference type="ARBA" id="ARBA00022602"/>
    </source>
</evidence>
<accession>A0A511MRR7</accession>